<evidence type="ECO:0000313" key="6">
    <source>
        <dbReference type="Proteomes" id="UP001196870"/>
    </source>
</evidence>
<accession>A0ABS5F4S1</accession>
<dbReference type="Pfam" id="PF02668">
    <property type="entry name" value="TauD"/>
    <property type="match status" value="1"/>
</dbReference>
<dbReference type="Proteomes" id="UP001196870">
    <property type="component" value="Unassembled WGS sequence"/>
</dbReference>
<keyword evidence="5" id="KW-0223">Dioxygenase</keyword>
<dbReference type="SUPFAM" id="SSF51197">
    <property type="entry name" value="Clavaminate synthase-like"/>
    <property type="match status" value="1"/>
</dbReference>
<proteinExistence type="predicted"/>
<comment type="cofactor">
    <cofactor evidence="1">
        <name>Fe(2+)</name>
        <dbReference type="ChEBI" id="CHEBI:29033"/>
    </cofactor>
</comment>
<organism evidence="5 6">
    <name type="scientific">Plastoroseomonas hellenica</name>
    <dbReference type="NCBI Taxonomy" id="2687306"/>
    <lineage>
        <taxon>Bacteria</taxon>
        <taxon>Pseudomonadati</taxon>
        <taxon>Pseudomonadota</taxon>
        <taxon>Alphaproteobacteria</taxon>
        <taxon>Acetobacterales</taxon>
        <taxon>Acetobacteraceae</taxon>
        <taxon>Plastoroseomonas</taxon>
    </lineage>
</organism>
<evidence type="ECO:0000259" key="4">
    <source>
        <dbReference type="Pfam" id="PF02668"/>
    </source>
</evidence>
<sequence length="355" mass="37915">MEPDMTPIGGRAAWRGEELARSPYWGRRFTGDEIAALDAALDAARARGIAPPRIAAADFAIPTLRPLLDGIADELEQGAGVVRLSGLPVDRWDAAALRTVFWGIAANLGTPLFQNTTGEVLAEVKDETGTGAAITGATADGAVPSARARSRSTGPLRFHTDKCDVLALLCASNGIAGGVSRVVSTVAIHDEIARRDPALLRVLYEDFWRMRPADEEGDQHADRVFRMPVFARGPGGEFTSQYSRTYVEMAHAEPGVPPLTPQQLAAMDLLAAVADEVCLEAPFTPGDLQLLNQHVSYHGRTAYQDGAEGRRVLLRIWLATPFSRALPEGHAVQWGDSRPGALRGGAILGRSAIAA</sequence>
<reference evidence="6" key="1">
    <citation type="journal article" date="2021" name="Syst. Appl. Microbiol.">
        <title>Roseomonas hellenica sp. nov., isolated from roots of wild-growing Alkanna tinctoria.</title>
        <authorList>
            <person name="Rat A."/>
            <person name="Naranjo H.D."/>
            <person name="Lebbe L."/>
            <person name="Cnockaert M."/>
            <person name="Krigas N."/>
            <person name="Grigoriadou K."/>
            <person name="Maloupa E."/>
            <person name="Willems A."/>
        </authorList>
    </citation>
    <scope>NUCLEOTIDE SEQUENCE [LARGE SCALE GENOMIC DNA]</scope>
    <source>
        <strain evidence="6">LMG 31523</strain>
    </source>
</reference>
<dbReference type="InterPro" id="IPR003819">
    <property type="entry name" value="TauD/TfdA-like"/>
</dbReference>
<comment type="caution">
    <text evidence="5">The sequence shown here is derived from an EMBL/GenBank/DDBJ whole genome shotgun (WGS) entry which is preliminary data.</text>
</comment>
<evidence type="ECO:0000256" key="2">
    <source>
        <dbReference type="ARBA" id="ARBA00023002"/>
    </source>
</evidence>
<dbReference type="InterPro" id="IPR050411">
    <property type="entry name" value="AlphaKG_dependent_hydroxylases"/>
</dbReference>
<keyword evidence="6" id="KW-1185">Reference proteome</keyword>
<dbReference type="PANTHER" id="PTHR10696:SF56">
    <property type="entry name" value="TAUD_TFDA-LIKE DOMAIN-CONTAINING PROTEIN"/>
    <property type="match status" value="1"/>
</dbReference>
<keyword evidence="2" id="KW-0560">Oxidoreductase</keyword>
<gene>
    <name evidence="5" type="ORF">GXW71_24485</name>
</gene>
<keyword evidence="3" id="KW-0045">Antibiotic biosynthesis</keyword>
<evidence type="ECO:0000313" key="5">
    <source>
        <dbReference type="EMBL" id="MBR0667537.1"/>
    </source>
</evidence>
<evidence type="ECO:0000256" key="3">
    <source>
        <dbReference type="ARBA" id="ARBA00023194"/>
    </source>
</evidence>
<dbReference type="EMBL" id="JAAGBB010000036">
    <property type="protein sequence ID" value="MBR0667537.1"/>
    <property type="molecule type" value="Genomic_DNA"/>
</dbReference>
<evidence type="ECO:0000256" key="1">
    <source>
        <dbReference type="ARBA" id="ARBA00001954"/>
    </source>
</evidence>
<dbReference type="RefSeq" id="WP_211855317.1">
    <property type="nucleotide sequence ID" value="NZ_JAAGBB010000036.1"/>
</dbReference>
<dbReference type="InterPro" id="IPR042098">
    <property type="entry name" value="TauD-like_sf"/>
</dbReference>
<dbReference type="PANTHER" id="PTHR10696">
    <property type="entry name" value="GAMMA-BUTYROBETAINE HYDROXYLASE-RELATED"/>
    <property type="match status" value="1"/>
</dbReference>
<name>A0ABS5F4S1_9PROT</name>
<dbReference type="GO" id="GO:0051213">
    <property type="term" value="F:dioxygenase activity"/>
    <property type="evidence" value="ECO:0007669"/>
    <property type="project" value="UniProtKB-KW"/>
</dbReference>
<protein>
    <submittedName>
        <fullName evidence="5">TauD/TfdA family dioxygenase</fullName>
    </submittedName>
</protein>
<dbReference type="Gene3D" id="3.60.130.10">
    <property type="entry name" value="Clavaminate synthase-like"/>
    <property type="match status" value="1"/>
</dbReference>
<feature type="domain" description="TauD/TfdA-like" evidence="4">
    <location>
        <begin position="52"/>
        <end position="317"/>
    </location>
</feature>